<dbReference type="InterPro" id="IPR011990">
    <property type="entry name" value="TPR-like_helical_dom_sf"/>
</dbReference>
<protein>
    <recommendedName>
        <fullName evidence="5">Pentatricopeptide repeat-containing protein</fullName>
    </recommendedName>
</protein>
<keyword evidence="3" id="KW-0472">Membrane</keyword>
<dbReference type="Pfam" id="PF13812">
    <property type="entry name" value="PPR_3"/>
    <property type="match status" value="1"/>
</dbReference>
<dbReference type="PANTHER" id="PTHR47801">
    <property type="entry name" value="OS05G0145600 PROTEIN"/>
    <property type="match status" value="1"/>
</dbReference>
<accession>A0A061SD80</accession>
<dbReference type="PROSITE" id="PS51375">
    <property type="entry name" value="PPR"/>
    <property type="match status" value="1"/>
</dbReference>
<keyword evidence="3" id="KW-0812">Transmembrane</keyword>
<dbReference type="EMBL" id="GBEZ01002843">
    <property type="protein sequence ID" value="JAC82248.1"/>
    <property type="molecule type" value="Transcribed_RNA"/>
</dbReference>
<evidence type="ECO:0000256" key="1">
    <source>
        <dbReference type="ARBA" id="ARBA00022737"/>
    </source>
</evidence>
<feature type="repeat" description="PPR" evidence="2">
    <location>
        <begin position="49"/>
        <end position="83"/>
    </location>
</feature>
<keyword evidence="1" id="KW-0677">Repeat</keyword>
<evidence type="ECO:0000256" key="2">
    <source>
        <dbReference type="PROSITE-ProRule" id="PRU00708"/>
    </source>
</evidence>
<evidence type="ECO:0000256" key="3">
    <source>
        <dbReference type="SAM" id="Phobius"/>
    </source>
</evidence>
<evidence type="ECO:0008006" key="5">
    <source>
        <dbReference type="Google" id="ProtNLM"/>
    </source>
</evidence>
<evidence type="ECO:0000313" key="4">
    <source>
        <dbReference type="EMBL" id="JAC82248.1"/>
    </source>
</evidence>
<reference evidence="4" key="1">
    <citation type="submission" date="2014-05" db="EMBL/GenBank/DDBJ databases">
        <title>The transcriptome of the halophilic microalga Tetraselmis sp. GSL018 isolated from the Great Salt Lake, Utah.</title>
        <authorList>
            <person name="Jinkerson R.E."/>
            <person name="D'Adamo S."/>
            <person name="Posewitz M.C."/>
        </authorList>
    </citation>
    <scope>NUCLEOTIDE SEQUENCE</scope>
    <source>
        <strain evidence="4">GSL018</strain>
    </source>
</reference>
<proteinExistence type="predicted"/>
<organism evidence="4">
    <name type="scientific">Tetraselmis sp. GSL018</name>
    <dbReference type="NCBI Taxonomy" id="582737"/>
    <lineage>
        <taxon>Eukaryota</taxon>
        <taxon>Viridiplantae</taxon>
        <taxon>Chlorophyta</taxon>
        <taxon>core chlorophytes</taxon>
        <taxon>Chlorodendrophyceae</taxon>
        <taxon>Chlorodendrales</taxon>
        <taxon>Chlorodendraceae</taxon>
        <taxon>Tetraselmis</taxon>
    </lineage>
</organism>
<gene>
    <name evidence="4" type="ORF">TSPGSL018_6148</name>
</gene>
<dbReference type="Gene3D" id="1.25.40.10">
    <property type="entry name" value="Tetratricopeptide repeat domain"/>
    <property type="match status" value="1"/>
</dbReference>
<dbReference type="InterPro" id="IPR002885">
    <property type="entry name" value="PPR_rpt"/>
</dbReference>
<dbReference type="PANTHER" id="PTHR47801:SF1">
    <property type="entry name" value="OS05G0145600 PROTEIN"/>
    <property type="match status" value="1"/>
</dbReference>
<sequence length="324" mass="36128">MLGLRTTRFLGRRISSYLSRQTTFLNFSEEQVCFYSQLQSKPSQDQDRTAVEYDSVLQSLNPSKSLRQAIDIYNEMSLDGIRPSVHTFIHLMVIASQSKNLQMCSYFFDEMRRIGIKPQTIHYNMLLLTSGRTTLMPYTMKIFEDMTEQGPAQSPPLLCSHVPPQTHPVSCAELHSTPSRVLWRSRSVLCSPSVAFSQQPGSTDPRRGAKDETAGCLYIAVGTIPVPPLSLLSLPIHLAASACRLPSSSSLLRSLSALPPAMSSSAIPPEFSFLAFRCAHRPSLPFLFPLYLSLVTLTVSFFLYFSAISAHPTFLSFFDPFPSL</sequence>
<dbReference type="AlphaFoldDB" id="A0A061SD80"/>
<name>A0A061SD80_9CHLO</name>
<feature type="transmembrane region" description="Helical" evidence="3">
    <location>
        <begin position="286"/>
        <end position="305"/>
    </location>
</feature>
<keyword evidence="3" id="KW-1133">Transmembrane helix</keyword>